<dbReference type="InterPro" id="IPR040167">
    <property type="entry name" value="TF_CP2-like"/>
</dbReference>
<dbReference type="PANTHER" id="PTHR11037:SF20">
    <property type="entry name" value="PROTEIN GRAINYHEAD"/>
    <property type="match status" value="1"/>
</dbReference>
<dbReference type="Pfam" id="PF04516">
    <property type="entry name" value="CP2"/>
    <property type="match status" value="1"/>
</dbReference>
<dbReference type="InterPro" id="IPR007604">
    <property type="entry name" value="CP2"/>
</dbReference>
<feature type="region of interest" description="Disordered" evidence="6">
    <location>
        <begin position="535"/>
        <end position="555"/>
    </location>
</feature>
<proteinExistence type="predicted"/>
<keyword evidence="2" id="KW-0805">Transcription regulation</keyword>
<protein>
    <submittedName>
        <fullName evidence="8">Transcriptional regulator family: CP2</fullName>
    </submittedName>
</protein>
<evidence type="ECO:0000256" key="1">
    <source>
        <dbReference type="ARBA" id="ARBA00004123"/>
    </source>
</evidence>
<evidence type="ECO:0000259" key="7">
    <source>
        <dbReference type="PROSITE" id="PS51968"/>
    </source>
</evidence>
<evidence type="ECO:0000313" key="8">
    <source>
        <dbReference type="EMBL" id="KAK4069998.1"/>
    </source>
</evidence>
<feature type="domain" description="Grh/CP2 DB" evidence="7">
    <location>
        <begin position="454"/>
        <end position="709"/>
    </location>
</feature>
<evidence type="ECO:0000256" key="4">
    <source>
        <dbReference type="ARBA" id="ARBA00023163"/>
    </source>
</evidence>
<evidence type="ECO:0000313" key="9">
    <source>
        <dbReference type="Proteomes" id="UP001287286"/>
    </source>
</evidence>
<keyword evidence="5" id="KW-0539">Nucleus</keyword>
<keyword evidence="4" id="KW-0804">Transcription</keyword>
<gene>
    <name evidence="8" type="ORF">Purlil1_13604</name>
</gene>
<keyword evidence="9" id="KW-1185">Reference proteome</keyword>
<evidence type="ECO:0000256" key="5">
    <source>
        <dbReference type="ARBA" id="ARBA00023242"/>
    </source>
</evidence>
<dbReference type="PROSITE" id="PS51968">
    <property type="entry name" value="GRH_CP2_DB"/>
    <property type="match status" value="1"/>
</dbReference>
<feature type="compositionally biased region" description="Basic and acidic residues" evidence="6">
    <location>
        <begin position="150"/>
        <end position="159"/>
    </location>
</feature>
<reference evidence="8 9" key="1">
    <citation type="journal article" date="2024" name="Microbiol. Resour. Announc.">
        <title>Genome annotations for the ascomycete fungi Trichoderma harzianum, Trichoderma aggressivum, and Purpureocillium lilacinum.</title>
        <authorList>
            <person name="Beijen E.P.W."/>
            <person name="Ohm R.A."/>
        </authorList>
    </citation>
    <scope>NUCLEOTIDE SEQUENCE [LARGE SCALE GENOMIC DNA]</scope>
    <source>
        <strain evidence="8 9">CBS 150709</strain>
    </source>
</reference>
<evidence type="ECO:0000256" key="3">
    <source>
        <dbReference type="ARBA" id="ARBA00023125"/>
    </source>
</evidence>
<comment type="subcellular location">
    <subcellularLocation>
        <location evidence="1">Nucleus</location>
    </subcellularLocation>
</comment>
<feature type="region of interest" description="Disordered" evidence="6">
    <location>
        <begin position="726"/>
        <end position="753"/>
    </location>
</feature>
<dbReference type="Pfam" id="PF25416">
    <property type="entry name" value="GRHL1_C"/>
    <property type="match status" value="1"/>
</dbReference>
<dbReference type="InterPro" id="IPR057520">
    <property type="entry name" value="GRHL1/CP2_C"/>
</dbReference>
<dbReference type="EMBL" id="JAWRVI010000255">
    <property type="protein sequence ID" value="KAK4069998.1"/>
    <property type="molecule type" value="Genomic_DNA"/>
</dbReference>
<organism evidence="8 9">
    <name type="scientific">Purpureocillium lilacinum</name>
    <name type="common">Paecilomyces lilacinus</name>
    <dbReference type="NCBI Taxonomy" id="33203"/>
    <lineage>
        <taxon>Eukaryota</taxon>
        <taxon>Fungi</taxon>
        <taxon>Dikarya</taxon>
        <taxon>Ascomycota</taxon>
        <taxon>Pezizomycotina</taxon>
        <taxon>Sordariomycetes</taxon>
        <taxon>Hypocreomycetidae</taxon>
        <taxon>Hypocreales</taxon>
        <taxon>Ophiocordycipitaceae</taxon>
        <taxon>Purpureocillium</taxon>
    </lineage>
</organism>
<name>A0ABR0BDS7_PURLI</name>
<evidence type="ECO:0000256" key="6">
    <source>
        <dbReference type="SAM" id="MobiDB-lite"/>
    </source>
</evidence>
<feature type="region of interest" description="Disordered" evidence="6">
    <location>
        <begin position="150"/>
        <end position="171"/>
    </location>
</feature>
<feature type="region of interest" description="Disordered" evidence="6">
    <location>
        <begin position="298"/>
        <end position="342"/>
    </location>
</feature>
<feature type="compositionally biased region" description="Polar residues" evidence="6">
    <location>
        <begin position="332"/>
        <end position="342"/>
    </location>
</feature>
<dbReference type="Proteomes" id="UP001287286">
    <property type="component" value="Unassembled WGS sequence"/>
</dbReference>
<accession>A0ABR0BDS7</accession>
<keyword evidence="3" id="KW-0238">DNA-binding</keyword>
<evidence type="ECO:0000256" key="2">
    <source>
        <dbReference type="ARBA" id="ARBA00023015"/>
    </source>
</evidence>
<sequence length="880" mass="97186">MRLKMVAVIPVPARCRRGCRLLLPPISAKRMPPTLSWLRPKPCNFRSRSAACGRPPTSSKDVQLPQHAHLPLARPPTSLPTAKEHLLFYLTLPSSFHQPTSLVSLSAVSTVARSRRLPVFPILAADRSNTCTRPLASKEAVASATLRHPLNDSSHRDRCSSTSATALSPTRGGDELVSPFLLSYESTFQSTRDLSGVSRERPCSASCYLSRADSYFRYRRSSQKPANGPLAKFQRQPWVGTVSTEVPGPGVAQAGLANHARIIYMPVHAERYAASSCGLLATRLVRTFRSTATADTNYAGQNVDKEPSTDQDPTQRASREPWRFIPSPPDPNSYTRDSLTNAPSEYYTPTSCGNNTLFHPQASDLHTPPLVMAHSLGMPPLMPTSGDGLQSGVTMMDMFGFQTPAHFDPFIQAPPPQRRPTSPSSVHQDKGYGSMEQEKFASVSIGQPLPASAEKFRFHATLNAPTAMIKHAHEIPVTYLNKGQAYSLSITDTRSIIPVQPGTKYRTCVRISFDDEERRREPSLYWGFWKERRGTDEAPQRGKPQAAGFVEASQGADGDDKRTLIKLETSSFDGFSVIWSPGLNGTAKVNLAVRFSVLSTDFSHSHGIKGILMRLCTKTTLVSPRSAPDTPPEICFCKVQLFRGGGGAERKLSDDNAHVNKSIDKLEQQLYLSESGTENPRKRKKRGGAAELQTLHDMLKSTRPDSVLSLRGDALDDPDLYPVAFPSNIPPLNRTDGAKYGPKSQPLSTKVLDVDPSYRPPPERDEQPVACFYVLHQTPMRPAYHRAIYLMKRTLEEFNGRIAQKWGLDVSKIARTLCVIEDGWEVEIDDDVVRELGEGQTMRLEVETTEQQRPSKRAKMPVDGLAEDDAAGGLVLRLRL</sequence>
<feature type="region of interest" description="Disordered" evidence="6">
    <location>
        <begin position="412"/>
        <end position="433"/>
    </location>
</feature>
<dbReference type="PANTHER" id="PTHR11037">
    <property type="entry name" value="TRANSCRIPTION FACTOR CP2"/>
    <property type="match status" value="1"/>
</dbReference>
<comment type="caution">
    <text evidence="8">The sequence shown here is derived from an EMBL/GenBank/DDBJ whole genome shotgun (WGS) entry which is preliminary data.</text>
</comment>